<dbReference type="Proteomes" id="UP001189429">
    <property type="component" value="Unassembled WGS sequence"/>
</dbReference>
<keyword evidence="2" id="KW-1185">Reference proteome</keyword>
<evidence type="ECO:0008006" key="3">
    <source>
        <dbReference type="Google" id="ProtNLM"/>
    </source>
</evidence>
<accession>A0ABN9T1I8</accession>
<organism evidence="1 2">
    <name type="scientific">Prorocentrum cordatum</name>
    <dbReference type="NCBI Taxonomy" id="2364126"/>
    <lineage>
        <taxon>Eukaryota</taxon>
        <taxon>Sar</taxon>
        <taxon>Alveolata</taxon>
        <taxon>Dinophyceae</taxon>
        <taxon>Prorocentrales</taxon>
        <taxon>Prorocentraceae</taxon>
        <taxon>Prorocentrum</taxon>
    </lineage>
</organism>
<sequence>MTSLVVRSFLDLCSARCWSFFVLSVDLSKAFDYAIREVVMSWMPDASSASLEENRALLEKLGVPERASHRLAEWIGKTGGFLAFSGADPAVCELVTSLHHGAWFRLPGDEPYIVSVSGGRHGIQCDI</sequence>
<evidence type="ECO:0000313" key="1">
    <source>
        <dbReference type="EMBL" id="CAK0838806.1"/>
    </source>
</evidence>
<protein>
    <recommendedName>
        <fullName evidence="3">Reverse transcriptase domain-containing protein</fullName>
    </recommendedName>
</protein>
<proteinExistence type="predicted"/>
<comment type="caution">
    <text evidence="1">The sequence shown here is derived from an EMBL/GenBank/DDBJ whole genome shotgun (WGS) entry which is preliminary data.</text>
</comment>
<dbReference type="EMBL" id="CAUYUJ010014249">
    <property type="protein sequence ID" value="CAK0838806.1"/>
    <property type="molecule type" value="Genomic_DNA"/>
</dbReference>
<gene>
    <name evidence="1" type="ORF">PCOR1329_LOCUS34664</name>
</gene>
<reference evidence="1" key="1">
    <citation type="submission" date="2023-10" db="EMBL/GenBank/DDBJ databases">
        <authorList>
            <person name="Chen Y."/>
            <person name="Shah S."/>
            <person name="Dougan E. K."/>
            <person name="Thang M."/>
            <person name="Chan C."/>
        </authorList>
    </citation>
    <scope>NUCLEOTIDE SEQUENCE [LARGE SCALE GENOMIC DNA]</scope>
</reference>
<evidence type="ECO:0000313" key="2">
    <source>
        <dbReference type="Proteomes" id="UP001189429"/>
    </source>
</evidence>
<name>A0ABN9T1I8_9DINO</name>